<feature type="transmembrane region" description="Helical" evidence="8">
    <location>
        <begin position="1182"/>
        <end position="1204"/>
    </location>
</feature>
<dbReference type="InterPro" id="IPR003439">
    <property type="entry name" value="ABC_transporter-like_ATP-bd"/>
</dbReference>
<feature type="transmembrane region" description="Helical" evidence="8">
    <location>
        <begin position="1156"/>
        <end position="1176"/>
    </location>
</feature>
<feature type="domain" description="ABC transporter" evidence="9">
    <location>
        <begin position="702"/>
        <end position="958"/>
    </location>
</feature>
<keyword evidence="11" id="KW-1185">Reference proteome</keyword>
<evidence type="ECO:0000259" key="9">
    <source>
        <dbReference type="PROSITE" id="PS50893"/>
    </source>
</evidence>
<dbReference type="InterPro" id="IPR017871">
    <property type="entry name" value="ABC_transporter-like_CS"/>
</dbReference>
<dbReference type="Pfam" id="PF00005">
    <property type="entry name" value="ABC_tran"/>
    <property type="match status" value="2"/>
</dbReference>
<evidence type="ECO:0000256" key="7">
    <source>
        <dbReference type="ARBA" id="ARBA00023136"/>
    </source>
</evidence>
<dbReference type="GO" id="GO:0005524">
    <property type="term" value="F:ATP binding"/>
    <property type="evidence" value="ECO:0007669"/>
    <property type="project" value="UniProtKB-KW"/>
</dbReference>
<feature type="transmembrane region" description="Helical" evidence="8">
    <location>
        <begin position="1213"/>
        <end position="1234"/>
    </location>
</feature>
<feature type="transmembrane region" description="Helical" evidence="8">
    <location>
        <begin position="403"/>
        <end position="425"/>
    </location>
</feature>
<dbReference type="PROSITE" id="PS00211">
    <property type="entry name" value="ABC_TRANSPORTER_1"/>
    <property type="match status" value="2"/>
</dbReference>
<dbReference type="GO" id="GO:0016887">
    <property type="term" value="F:ATP hydrolysis activity"/>
    <property type="evidence" value="ECO:0007669"/>
    <property type="project" value="InterPro"/>
</dbReference>
<feature type="transmembrane region" description="Helical" evidence="8">
    <location>
        <begin position="522"/>
        <end position="545"/>
    </location>
</feature>
<keyword evidence="2" id="KW-0813">Transport</keyword>
<keyword evidence="5" id="KW-0067">ATP-binding</keyword>
<dbReference type="InterPro" id="IPR003593">
    <property type="entry name" value="AAA+_ATPase"/>
</dbReference>
<dbReference type="Gene3D" id="3.40.50.300">
    <property type="entry name" value="P-loop containing nucleotide triphosphate hydrolases"/>
    <property type="match status" value="2"/>
</dbReference>
<evidence type="ECO:0000256" key="1">
    <source>
        <dbReference type="ARBA" id="ARBA00004141"/>
    </source>
</evidence>
<dbReference type="OrthoDB" id="66620at2759"/>
<dbReference type="PANTHER" id="PTHR48041:SF119">
    <property type="entry name" value="ROA1P"/>
    <property type="match status" value="1"/>
</dbReference>
<name>A0A1E3QZJ2_9ASCO</name>
<evidence type="ECO:0000256" key="4">
    <source>
        <dbReference type="ARBA" id="ARBA00022741"/>
    </source>
</evidence>
<dbReference type="EMBL" id="KV454426">
    <property type="protein sequence ID" value="ODQ83099.1"/>
    <property type="molecule type" value="Genomic_DNA"/>
</dbReference>
<dbReference type="PANTHER" id="PTHR48041">
    <property type="entry name" value="ABC TRANSPORTER G FAMILY MEMBER 28"/>
    <property type="match status" value="1"/>
</dbReference>
<keyword evidence="7 8" id="KW-0472">Membrane</keyword>
<dbReference type="InterPro" id="IPR050352">
    <property type="entry name" value="ABCG_transporters"/>
</dbReference>
<keyword evidence="4" id="KW-0547">Nucleotide-binding</keyword>
<feature type="transmembrane region" description="Helical" evidence="8">
    <location>
        <begin position="635"/>
        <end position="657"/>
    </location>
</feature>
<dbReference type="PROSITE" id="PS50893">
    <property type="entry name" value="ABC_TRANSPORTER_2"/>
    <property type="match status" value="2"/>
</dbReference>
<reference evidence="11" key="1">
    <citation type="submission" date="2016-05" db="EMBL/GenBank/DDBJ databases">
        <title>Comparative genomics of biotechnologically important yeasts.</title>
        <authorList>
            <consortium name="DOE Joint Genome Institute"/>
            <person name="Riley R."/>
            <person name="Haridas S."/>
            <person name="Wolfe K.H."/>
            <person name="Lopes M.R."/>
            <person name="Hittinger C.T."/>
            <person name="Goker M."/>
            <person name="Salamov A."/>
            <person name="Wisecaver J."/>
            <person name="Long T.M."/>
            <person name="Aerts A.L."/>
            <person name="Barry K."/>
            <person name="Choi C."/>
            <person name="Clum A."/>
            <person name="Coughlan A.Y."/>
            <person name="Deshpande S."/>
            <person name="Douglass A.P."/>
            <person name="Hanson S.J."/>
            <person name="Klenk H.-P."/>
            <person name="Labutti K."/>
            <person name="Lapidus A."/>
            <person name="Lindquist E."/>
            <person name="Lipzen A."/>
            <person name="Meier-Kolthoff J.P."/>
            <person name="Ohm R.A."/>
            <person name="Otillar R.P."/>
            <person name="Pangilinan J."/>
            <person name="Peng Y."/>
            <person name="Rokas A."/>
            <person name="Rosa C.A."/>
            <person name="Scheuner C."/>
            <person name="Sibirny A.A."/>
            <person name="Slot J.C."/>
            <person name="Stielow J.B."/>
            <person name="Sun H."/>
            <person name="Kurtzman C.P."/>
            <person name="Blackwell M."/>
            <person name="Grigoriev I.V."/>
            <person name="Jeffries T.W."/>
        </authorList>
    </citation>
    <scope>NUCLEOTIDE SEQUENCE [LARGE SCALE GENOMIC DNA]</scope>
    <source>
        <strain evidence="11">NRRL Y-12698</strain>
    </source>
</reference>
<feature type="domain" description="ABC transporter" evidence="9">
    <location>
        <begin position="35"/>
        <end position="285"/>
    </location>
</feature>
<evidence type="ECO:0000256" key="3">
    <source>
        <dbReference type="ARBA" id="ARBA00022692"/>
    </source>
</evidence>
<dbReference type="SUPFAM" id="SSF52540">
    <property type="entry name" value="P-loop containing nucleoside triphosphate hydrolases"/>
    <property type="match status" value="2"/>
</dbReference>
<dbReference type="Pfam" id="PF19055">
    <property type="entry name" value="ABC2_membrane_7"/>
    <property type="match status" value="1"/>
</dbReference>
<feature type="transmembrane region" description="Helical" evidence="8">
    <location>
        <begin position="1049"/>
        <end position="1067"/>
    </location>
</feature>
<dbReference type="GeneID" id="30145587"/>
<feature type="transmembrane region" description="Helical" evidence="8">
    <location>
        <begin position="491"/>
        <end position="510"/>
    </location>
</feature>
<feature type="transmembrane region" description="Helical" evidence="8">
    <location>
        <begin position="1293"/>
        <end position="1317"/>
    </location>
</feature>
<evidence type="ECO:0000256" key="6">
    <source>
        <dbReference type="ARBA" id="ARBA00022989"/>
    </source>
</evidence>
<dbReference type="SMART" id="SM00382">
    <property type="entry name" value="AAA"/>
    <property type="match status" value="2"/>
</dbReference>
<dbReference type="InterPro" id="IPR027417">
    <property type="entry name" value="P-loop_NTPase"/>
</dbReference>
<evidence type="ECO:0000256" key="5">
    <source>
        <dbReference type="ARBA" id="ARBA00022840"/>
    </source>
</evidence>
<organism evidence="10 11">
    <name type="scientific">Babjeviella inositovora NRRL Y-12698</name>
    <dbReference type="NCBI Taxonomy" id="984486"/>
    <lineage>
        <taxon>Eukaryota</taxon>
        <taxon>Fungi</taxon>
        <taxon>Dikarya</taxon>
        <taxon>Ascomycota</taxon>
        <taxon>Saccharomycotina</taxon>
        <taxon>Pichiomycetes</taxon>
        <taxon>Serinales incertae sedis</taxon>
        <taxon>Babjeviella</taxon>
    </lineage>
</organism>
<protein>
    <recommendedName>
        <fullName evidence="9">ABC transporter domain-containing protein</fullName>
    </recommendedName>
</protein>
<gene>
    <name evidence="10" type="ORF">BABINDRAFT_159556</name>
</gene>
<dbReference type="Proteomes" id="UP000094336">
    <property type="component" value="Unassembled WGS sequence"/>
</dbReference>
<feature type="transmembrane region" description="Helical" evidence="8">
    <location>
        <begin position="566"/>
        <end position="582"/>
    </location>
</feature>
<evidence type="ECO:0000256" key="8">
    <source>
        <dbReference type="SAM" id="Phobius"/>
    </source>
</evidence>
<accession>A0A1E3QZJ2</accession>
<comment type="subcellular location">
    <subcellularLocation>
        <location evidence="1">Membrane</location>
        <topology evidence="1">Multi-pass membrane protein</topology>
    </subcellularLocation>
</comment>
<proteinExistence type="predicted"/>
<dbReference type="GO" id="GO:0140359">
    <property type="term" value="F:ABC-type transporter activity"/>
    <property type="evidence" value="ECO:0007669"/>
    <property type="project" value="InterPro"/>
</dbReference>
<dbReference type="InterPro" id="IPR013525">
    <property type="entry name" value="ABC2_TM"/>
</dbReference>
<keyword evidence="3 8" id="KW-0812">Transmembrane</keyword>
<dbReference type="GO" id="GO:0016020">
    <property type="term" value="C:membrane"/>
    <property type="evidence" value="ECO:0007669"/>
    <property type="project" value="UniProtKB-SubCell"/>
</dbReference>
<dbReference type="RefSeq" id="XP_018988427.1">
    <property type="nucleotide sequence ID" value="XM_019127734.1"/>
</dbReference>
<evidence type="ECO:0000313" key="11">
    <source>
        <dbReference type="Proteomes" id="UP000094336"/>
    </source>
</evidence>
<evidence type="ECO:0000256" key="2">
    <source>
        <dbReference type="ARBA" id="ARBA00022448"/>
    </source>
</evidence>
<keyword evidence="6 8" id="KW-1133">Transmembrane helix</keyword>
<feature type="transmembrane region" description="Helical" evidence="8">
    <location>
        <begin position="1073"/>
        <end position="1092"/>
    </location>
</feature>
<dbReference type="STRING" id="984486.A0A1E3QZJ2"/>
<sequence length="1323" mass="146435">MTFSESLAIPEAEQLGLSVRNLSVSVGKALSKRRFRKQADTEASPAYSHKILNDVSFDLRPGKLMAIMGGSGSGKTTLLNVLSQRTNVLNKNLQFGGAINFVRPNTNTDAVTAIRHAYMLQTSLFLPGLTVYETLKYAADLRLPPSVAVAEKAELIAFLLDQLNLTKISQCIICSFKDPSKSSLSGGEQRRVSLAIQLLTRPAILFLDEPTTGLDSASALSLVQTLSNLTKFGMTVILSIHQPRLEILDAIDEFCLLGSGGRVIYYGNLATSLAYFESIGVSIPADGNVLDYLMELSVKDSSTVEEEVLSVQRINDLVAYWKTHSQKLLSYQDSHQVSPESRSSAFKTLVPLTTESTLSLSPQETAELFRHNLALFHHEKNLSLYQEIVVLTKRTFLLTYRDLYSLLALNGGAILLSFVLGWMFYRPNPDLAGIRSITSSMYAIIEVVGFCPLFFEATRLWSLDGVFFFREKNENLVSVTGFLISRRLAKFLLEDLAVSVIFSVVTYFMYGLRTDIGALSFFVYFSVCLLIALSSMTLGMLGFAASRDFSQAGFGLNMMYQFQNCACGYFVNASTMPVYVRWTKYISYFWYAFGALTANEFTGWEGDCGEIECPAEYSGAYTLKTLGYPQGWRTVPIICLFLWVAAFYTAAAILLHFKTLDVKMSKSKEPPSRQIEPAADHEIEKPGVVTSDELGGVTPINIHVRNVSLQVEPKFKMSFATKKEPISLLNDVNADLKSGKVNVIMGPSGSGKTTLLNLLANRLGTSSTYIPLGDVSINGVDHLKISDLGQYASYVLQSDDMLVPYLSVRETLILQATLRLPGLTHSQICLRVESLIRRMGLIDCAGIRIGSEFVKGISGGEKRRVSIAIQILDNPRILFLDEPTSGLDSKTATSIVMELQELAARGTTVVLTIHQPKQELFDKFGNVLLLARGGFVVFNGLPALLVAHFRLMEFVPPPFTNVSDFILDVVTRGHGETIEMAQSRIDTLISKWKTMGDNITGKKTSVDLSCTDEIGSTNRGSASPTSIENSYVDSAVLFSKYGMRTKSQALFFITFLVICKRSIISVWRCSDILISKVFQTIAFSILIALYFAPLKNDASGIANRLGLIQEGMNFIFLGFLNNVACYPAERNTFYAEYDDNIYGPLTFMLSYFVQEVPYEIFGTLFFSVFMVLVCGLPRDASMYFTVFYSTFVLCNCGESLGIFFNTVFAHQGIALNMLTAVLIIGIFMGGTMSLHMPPFFRAWNWINPGKYLAGSIATLGFQGARFECGDDVTDCLLNTGDAVLDYYGLKSPWGAYLGALTVCLVAYRIVAYLLIVLRMRYFR</sequence>
<dbReference type="InterPro" id="IPR043926">
    <property type="entry name" value="ABCG_dom"/>
</dbReference>
<evidence type="ECO:0000313" key="10">
    <source>
        <dbReference type="EMBL" id="ODQ83099.1"/>
    </source>
</evidence>
<dbReference type="Pfam" id="PF01061">
    <property type="entry name" value="ABC2_membrane"/>
    <property type="match status" value="2"/>
</dbReference>